<dbReference type="EMBL" id="FOQA01000002">
    <property type="protein sequence ID" value="SFH69451.1"/>
    <property type="molecule type" value="Genomic_DNA"/>
</dbReference>
<proteinExistence type="inferred from homology"/>
<keyword evidence="4" id="KW-1003">Cell membrane</keyword>
<keyword evidence="6 8" id="KW-1133">Transmembrane helix</keyword>
<dbReference type="OrthoDB" id="9798064at2"/>
<gene>
    <name evidence="9" type="ORF">SAMN05192551_102208</name>
</gene>
<dbReference type="GO" id="GO:0055085">
    <property type="term" value="P:transmembrane transport"/>
    <property type="evidence" value="ECO:0007669"/>
    <property type="project" value="InterPro"/>
</dbReference>
<dbReference type="InterPro" id="IPR004776">
    <property type="entry name" value="Mem_transp_PIN-like"/>
</dbReference>
<evidence type="ECO:0000256" key="6">
    <source>
        <dbReference type="ARBA" id="ARBA00022989"/>
    </source>
</evidence>
<evidence type="ECO:0000256" key="3">
    <source>
        <dbReference type="ARBA" id="ARBA00022448"/>
    </source>
</evidence>
<accession>A0A1I3C627</accession>
<dbReference type="GO" id="GO:0005886">
    <property type="term" value="C:plasma membrane"/>
    <property type="evidence" value="ECO:0007669"/>
    <property type="project" value="UniProtKB-SubCell"/>
</dbReference>
<keyword evidence="5 8" id="KW-0812">Transmembrane</keyword>
<sequence length="311" mass="33803">MDQAFLRVASQIMVLFFIMTAGYAARKAAVLEPSTVKGLSRLLMNVSLPALIVTAMQFPFDTEVLASSIQIIIISILAYIGIISFSYLYAKLSKEEPKRRDVIQFSLIFSNVTFMGFPVVNVIYGELGVFFAALYNMPFNLVLLTLGVAIMSRNAEGSGSRKGNIKKALMSPGIVALGIGFCLFVFSVTLPKPLHQAVEMLGNTTTPLAMIIIGALLGDVSLKSIPGDKSLYLLIFNRLFLMPLLAYIPLRLLGFEGMMLGIPVIIIAMPVGAVTGAFASLYDADDYLASKAVFITTLLSMITIPIWAMFL</sequence>
<evidence type="ECO:0000256" key="4">
    <source>
        <dbReference type="ARBA" id="ARBA00022475"/>
    </source>
</evidence>
<name>A0A1I3C627_9FIRM</name>
<feature type="transmembrane region" description="Helical" evidence="8">
    <location>
        <begin position="130"/>
        <end position="149"/>
    </location>
</feature>
<evidence type="ECO:0000313" key="9">
    <source>
        <dbReference type="EMBL" id="SFH69451.1"/>
    </source>
</evidence>
<comment type="similarity">
    <text evidence="2">Belongs to the auxin efflux carrier (TC 2.A.69) family.</text>
</comment>
<dbReference type="STRING" id="69895.SAMN05192551_102208"/>
<dbReference type="Gene3D" id="1.20.1530.20">
    <property type="match status" value="1"/>
</dbReference>
<keyword evidence="10" id="KW-1185">Reference proteome</keyword>
<evidence type="ECO:0000256" key="1">
    <source>
        <dbReference type="ARBA" id="ARBA00004651"/>
    </source>
</evidence>
<dbReference type="Proteomes" id="UP000199287">
    <property type="component" value="Unassembled WGS sequence"/>
</dbReference>
<comment type="subcellular location">
    <subcellularLocation>
        <location evidence="1">Cell membrane</location>
        <topology evidence="1">Multi-pass membrane protein</topology>
    </subcellularLocation>
</comment>
<dbReference type="RefSeq" id="WP_093370456.1">
    <property type="nucleotide sequence ID" value="NZ_FOQA01000002.1"/>
</dbReference>
<evidence type="ECO:0000256" key="2">
    <source>
        <dbReference type="ARBA" id="ARBA00010145"/>
    </source>
</evidence>
<feature type="transmembrane region" description="Helical" evidence="8">
    <location>
        <begin position="64"/>
        <end position="90"/>
    </location>
</feature>
<evidence type="ECO:0000313" key="10">
    <source>
        <dbReference type="Proteomes" id="UP000199287"/>
    </source>
</evidence>
<feature type="transmembrane region" description="Helical" evidence="8">
    <location>
        <begin position="169"/>
        <end position="188"/>
    </location>
</feature>
<feature type="transmembrane region" description="Helical" evidence="8">
    <location>
        <begin position="6"/>
        <end position="26"/>
    </location>
</feature>
<feature type="transmembrane region" description="Helical" evidence="8">
    <location>
        <begin position="230"/>
        <end position="248"/>
    </location>
</feature>
<evidence type="ECO:0008006" key="11">
    <source>
        <dbReference type="Google" id="ProtNLM"/>
    </source>
</evidence>
<protein>
    <recommendedName>
        <fullName evidence="11">AEC family transporter</fullName>
    </recommendedName>
</protein>
<feature type="transmembrane region" description="Helical" evidence="8">
    <location>
        <begin position="292"/>
        <end position="310"/>
    </location>
</feature>
<keyword evidence="3" id="KW-0813">Transport</keyword>
<evidence type="ECO:0000256" key="7">
    <source>
        <dbReference type="ARBA" id="ARBA00023136"/>
    </source>
</evidence>
<dbReference type="PANTHER" id="PTHR36838">
    <property type="entry name" value="AUXIN EFFLUX CARRIER FAMILY PROTEIN"/>
    <property type="match status" value="1"/>
</dbReference>
<reference evidence="10" key="1">
    <citation type="submission" date="2016-10" db="EMBL/GenBank/DDBJ databases">
        <authorList>
            <person name="Varghese N."/>
            <person name="Submissions S."/>
        </authorList>
    </citation>
    <scope>NUCLEOTIDE SEQUENCE [LARGE SCALE GENOMIC DNA]</scope>
    <source>
        <strain evidence="10">Z-7934</strain>
    </source>
</reference>
<evidence type="ECO:0000256" key="8">
    <source>
        <dbReference type="SAM" id="Phobius"/>
    </source>
</evidence>
<feature type="transmembrane region" description="Helical" evidence="8">
    <location>
        <begin position="102"/>
        <end position="124"/>
    </location>
</feature>
<dbReference type="InterPro" id="IPR038770">
    <property type="entry name" value="Na+/solute_symporter_sf"/>
</dbReference>
<dbReference type="AlphaFoldDB" id="A0A1I3C627"/>
<feature type="transmembrane region" description="Helical" evidence="8">
    <location>
        <begin position="260"/>
        <end position="280"/>
    </location>
</feature>
<evidence type="ECO:0000256" key="5">
    <source>
        <dbReference type="ARBA" id="ARBA00022692"/>
    </source>
</evidence>
<keyword evidence="7 8" id="KW-0472">Membrane</keyword>
<organism evidence="9 10">
    <name type="scientific">Tindallia magadiensis</name>
    <dbReference type="NCBI Taxonomy" id="69895"/>
    <lineage>
        <taxon>Bacteria</taxon>
        <taxon>Bacillati</taxon>
        <taxon>Bacillota</taxon>
        <taxon>Clostridia</taxon>
        <taxon>Peptostreptococcales</taxon>
        <taxon>Tindalliaceae</taxon>
        <taxon>Tindallia</taxon>
    </lineage>
</organism>
<dbReference type="PANTHER" id="PTHR36838:SF1">
    <property type="entry name" value="SLR1864 PROTEIN"/>
    <property type="match status" value="1"/>
</dbReference>
<feature type="transmembrane region" description="Helical" evidence="8">
    <location>
        <begin position="38"/>
        <end position="58"/>
    </location>
</feature>
<feature type="transmembrane region" description="Helical" evidence="8">
    <location>
        <begin position="200"/>
        <end position="218"/>
    </location>
</feature>
<dbReference type="Pfam" id="PF03547">
    <property type="entry name" value="Mem_trans"/>
    <property type="match status" value="1"/>
</dbReference>